<keyword evidence="1" id="KW-0808">Transferase</keyword>
<organism evidence="1 2">
    <name type="scientific">Ensifer adhaerens</name>
    <name type="common">Sinorhizobium morelense</name>
    <dbReference type="NCBI Taxonomy" id="106592"/>
    <lineage>
        <taxon>Bacteria</taxon>
        <taxon>Pseudomonadati</taxon>
        <taxon>Pseudomonadota</taxon>
        <taxon>Alphaproteobacteria</taxon>
        <taxon>Hyphomicrobiales</taxon>
        <taxon>Rhizobiaceae</taxon>
        <taxon>Sinorhizobium/Ensifer group</taxon>
        <taxon>Ensifer</taxon>
    </lineage>
</organism>
<name>A0ACC5T5I7_ENSAD</name>
<accession>A0ACC5T5I7</accession>
<proteinExistence type="predicted"/>
<keyword evidence="1" id="KW-0418">Kinase</keyword>
<sequence>MAHDFQADLDAVASISVVPTILDVIQQSTGMGFVAIARVTQERWVACQTLDLIDFGLGTGGELQVETTICHEIRQSGELVVIDDVDASEAYANHHTPLQYGFKSYISVPIYLRGNVFFGTLCAIDPNPAKLSGSVTVGMFRLFADLIARHLDARADIADAKLKLDREIETSELRDQFIAILGHDLRNPLASISAGTRILAREEHAPKSSAVISLMQQSVDRMANLIDNVMDFARGRLGGGIGLNRSSRPLTPVLMQIVAEHRSIYPDRQIEADLALDEPITLDHQRIGQLFSNLLGNALTHGASDKPIRVGAARRGGTLELWIANTGEPIAEADLPRLFQPFKRREGKGKLQGLGLGLYIAAEIAQAHGGRISVSSTSEETKFTLNVPVC</sequence>
<dbReference type="EMBL" id="JAGGJR010000017">
    <property type="protein sequence ID" value="MBP1876382.1"/>
    <property type="molecule type" value="Genomic_DNA"/>
</dbReference>
<evidence type="ECO:0000313" key="1">
    <source>
        <dbReference type="EMBL" id="MBP1876382.1"/>
    </source>
</evidence>
<reference evidence="1" key="1">
    <citation type="submission" date="2021-03" db="EMBL/GenBank/DDBJ databases">
        <title>Genomic Encyclopedia of Type Strains, Phase IV (KMG-IV): sequencing the most valuable type-strain genomes for metagenomic binning, comparative biology and taxonomic classification.</title>
        <authorList>
            <person name="Goeker M."/>
        </authorList>
    </citation>
    <scope>NUCLEOTIDE SEQUENCE</scope>
    <source>
        <strain evidence="1">DSM 18131</strain>
    </source>
</reference>
<keyword evidence="2" id="KW-1185">Reference proteome</keyword>
<comment type="caution">
    <text evidence="1">The sequence shown here is derived from an EMBL/GenBank/DDBJ whole genome shotgun (WGS) entry which is preliminary data.</text>
</comment>
<gene>
    <name evidence="1" type="ORF">J2Z19_006132</name>
</gene>
<protein>
    <submittedName>
        <fullName evidence="1">Signal transduction histidine kinase</fullName>
    </submittedName>
</protein>
<evidence type="ECO:0000313" key="2">
    <source>
        <dbReference type="Proteomes" id="UP000823773"/>
    </source>
</evidence>
<dbReference type="Proteomes" id="UP000823773">
    <property type="component" value="Unassembled WGS sequence"/>
</dbReference>